<keyword evidence="10" id="KW-0694">RNA-binding</keyword>
<dbReference type="AlphaFoldDB" id="T0ZZ07"/>
<dbReference type="GO" id="GO:0000049">
    <property type="term" value="F:tRNA binding"/>
    <property type="evidence" value="ECO:0007669"/>
    <property type="project" value="UniProtKB-KW"/>
</dbReference>
<dbReference type="FunFam" id="3.30.54.20:FF:000004">
    <property type="entry name" value="Alanine--tRNA ligase"/>
    <property type="match status" value="1"/>
</dbReference>
<reference evidence="14" key="2">
    <citation type="journal article" date="2014" name="ISME J.">
        <title>Microbial stratification in low pH oxic and suboxic macroscopic growths along an acid mine drainage.</title>
        <authorList>
            <person name="Mendez-Garcia C."/>
            <person name="Mesa V."/>
            <person name="Sprenger R.R."/>
            <person name="Richter M."/>
            <person name="Diez M.S."/>
            <person name="Solano J."/>
            <person name="Bargiela R."/>
            <person name="Golyshina O.V."/>
            <person name="Manteca A."/>
            <person name="Ramos J.L."/>
            <person name="Gallego J.R."/>
            <person name="Llorente I."/>
            <person name="Martins Dos Santos V.A."/>
            <person name="Jensen O.N."/>
            <person name="Pelaez A.I."/>
            <person name="Sanchez J."/>
            <person name="Ferrer M."/>
        </authorList>
    </citation>
    <scope>NUCLEOTIDE SEQUENCE</scope>
</reference>
<dbReference type="SUPFAM" id="SSF55186">
    <property type="entry name" value="ThrRS/AlaRS common domain"/>
    <property type="match status" value="1"/>
</dbReference>
<keyword evidence="7" id="KW-0547">Nucleotide-binding</keyword>
<evidence type="ECO:0000259" key="13">
    <source>
        <dbReference type="PROSITE" id="PS50860"/>
    </source>
</evidence>
<dbReference type="EC" id="6.1.1.7" evidence="2"/>
<dbReference type="Gene3D" id="3.30.980.10">
    <property type="entry name" value="Threonyl-trna Synthetase, Chain A, domain 2"/>
    <property type="match status" value="1"/>
</dbReference>
<dbReference type="InterPro" id="IPR018164">
    <property type="entry name" value="Ala-tRNA-synth_IIc_N"/>
</dbReference>
<comment type="caution">
    <text evidence="14">The sequence shown here is derived from an EMBL/GenBank/DDBJ whole genome shotgun (WGS) entry which is preliminary data.</text>
</comment>
<keyword evidence="12 14" id="KW-0030">Aminoacyl-tRNA synthetase</keyword>
<dbReference type="GO" id="GO:0004813">
    <property type="term" value="F:alanine-tRNA ligase activity"/>
    <property type="evidence" value="ECO:0007669"/>
    <property type="project" value="UniProtKB-EC"/>
</dbReference>
<dbReference type="Pfam" id="PF07973">
    <property type="entry name" value="tRNA_SAD"/>
    <property type="match status" value="1"/>
</dbReference>
<dbReference type="InterPro" id="IPR012947">
    <property type="entry name" value="tRNA_SAD"/>
</dbReference>
<dbReference type="GO" id="GO:0006419">
    <property type="term" value="P:alanyl-tRNA aminoacylation"/>
    <property type="evidence" value="ECO:0007669"/>
    <property type="project" value="InterPro"/>
</dbReference>
<reference evidence="14" key="1">
    <citation type="submission" date="2013-08" db="EMBL/GenBank/DDBJ databases">
        <authorList>
            <person name="Mendez C."/>
            <person name="Richter M."/>
            <person name="Ferrer M."/>
            <person name="Sanchez J."/>
        </authorList>
    </citation>
    <scope>NUCLEOTIDE SEQUENCE</scope>
</reference>
<gene>
    <name evidence="14" type="ORF">B1A_18927</name>
</gene>
<dbReference type="PROSITE" id="PS50860">
    <property type="entry name" value="AA_TRNA_LIGASE_II_ALA"/>
    <property type="match status" value="1"/>
</dbReference>
<dbReference type="SUPFAM" id="SSF50447">
    <property type="entry name" value="Translation proteins"/>
    <property type="match status" value="1"/>
</dbReference>
<keyword evidence="3" id="KW-0963">Cytoplasm</keyword>
<dbReference type="InterPro" id="IPR018163">
    <property type="entry name" value="Thr/Ala-tRNA-synth_IIc_edit"/>
</dbReference>
<dbReference type="EMBL" id="AUZX01013964">
    <property type="protein sequence ID" value="EQD33974.1"/>
    <property type="molecule type" value="Genomic_DNA"/>
</dbReference>
<keyword evidence="11" id="KW-0648">Protein biosynthesis</keyword>
<dbReference type="InterPro" id="IPR018165">
    <property type="entry name" value="Ala-tRNA-synth_IIc_core"/>
</dbReference>
<evidence type="ECO:0000256" key="12">
    <source>
        <dbReference type="ARBA" id="ARBA00023146"/>
    </source>
</evidence>
<dbReference type="InterPro" id="IPR018162">
    <property type="entry name" value="Ala-tRNA-ligase_IIc_anticod-bd"/>
</dbReference>
<dbReference type="SMART" id="SM00863">
    <property type="entry name" value="tRNA_SAD"/>
    <property type="match status" value="1"/>
</dbReference>
<dbReference type="PANTHER" id="PTHR11777">
    <property type="entry name" value="ALANYL-TRNA SYNTHETASE"/>
    <property type="match status" value="1"/>
</dbReference>
<evidence type="ECO:0000256" key="5">
    <source>
        <dbReference type="ARBA" id="ARBA00022598"/>
    </source>
</evidence>
<dbReference type="Pfam" id="PF01411">
    <property type="entry name" value="tRNA-synt_2c"/>
    <property type="match status" value="1"/>
</dbReference>
<evidence type="ECO:0000256" key="1">
    <source>
        <dbReference type="ARBA" id="ARBA00008226"/>
    </source>
</evidence>
<comment type="similarity">
    <text evidence="1">Belongs to the class-II aminoacyl-tRNA synthetase family.</text>
</comment>
<dbReference type="SUPFAM" id="SSF101353">
    <property type="entry name" value="Putative anticodon-binding domain of alanyl-tRNA synthetase (AlaRS)"/>
    <property type="match status" value="1"/>
</dbReference>
<dbReference type="InterPro" id="IPR050058">
    <property type="entry name" value="Ala-tRNA_ligase"/>
</dbReference>
<evidence type="ECO:0000256" key="10">
    <source>
        <dbReference type="ARBA" id="ARBA00022884"/>
    </source>
</evidence>
<dbReference type="GO" id="GO:0046872">
    <property type="term" value="F:metal ion binding"/>
    <property type="evidence" value="ECO:0007669"/>
    <property type="project" value="UniProtKB-KW"/>
</dbReference>
<dbReference type="GO" id="GO:0002161">
    <property type="term" value="F:aminoacyl-tRNA deacylase activity"/>
    <property type="evidence" value="ECO:0007669"/>
    <property type="project" value="TreeGrafter"/>
</dbReference>
<evidence type="ECO:0000256" key="2">
    <source>
        <dbReference type="ARBA" id="ARBA00013168"/>
    </source>
</evidence>
<evidence type="ECO:0000256" key="4">
    <source>
        <dbReference type="ARBA" id="ARBA00022555"/>
    </source>
</evidence>
<dbReference type="GO" id="GO:0005737">
    <property type="term" value="C:cytoplasm"/>
    <property type="evidence" value="ECO:0007669"/>
    <property type="project" value="InterPro"/>
</dbReference>
<keyword evidence="5" id="KW-0436">Ligase</keyword>
<accession>T0ZZ07</accession>
<evidence type="ECO:0000256" key="6">
    <source>
        <dbReference type="ARBA" id="ARBA00022723"/>
    </source>
</evidence>
<evidence type="ECO:0000256" key="9">
    <source>
        <dbReference type="ARBA" id="ARBA00022840"/>
    </source>
</evidence>
<evidence type="ECO:0000256" key="11">
    <source>
        <dbReference type="ARBA" id="ARBA00022917"/>
    </source>
</evidence>
<evidence type="ECO:0000256" key="8">
    <source>
        <dbReference type="ARBA" id="ARBA00022833"/>
    </source>
</evidence>
<dbReference type="PANTHER" id="PTHR11777:SF9">
    <property type="entry name" value="ALANINE--TRNA LIGASE, CYTOPLASMIC"/>
    <property type="match status" value="1"/>
</dbReference>
<sequence length="446" mass="50818">MKKKNKIDLEDLQLLYDSAGIPPDLVREIAGKEKINVKIPSDFHSLIAQRHNPVQKEQKDPFEMFPHLKTRPLYYDDTAISEFNALVLFSSSNKIITNQTAFYPTGGGQPNDTGYFISRGKQVNVLDVSKRGDSIIHSLESPIEEGSRIMGFVDKERRRRLMVHHSSTHLILGIMRAYLGEQVWQAGAQKGVESSRIDVTFNRKLTEEDINEIEKRCLKAILENRKIHATFMDWNKATEKYGFRLFEGGVPLSSKLRVVEIEGIDVEGCGGTHLKNTGEIGFLKIISAESIQEGIQRITFCAGSSALVYIQENYRELLQVRKITRVTSGNISESVLKIVEDNLELRKKIEYTIKTQSESLISGSTEKRIEGFVWKIIRGDIDRETIQFLSKLIMSRNENFIILNSLDHSLVTISPEPSRSQQILNILTDRTDLKIGKYIRIQLKHD</sequence>
<dbReference type="GO" id="GO:0005524">
    <property type="term" value="F:ATP binding"/>
    <property type="evidence" value="ECO:0007669"/>
    <property type="project" value="UniProtKB-KW"/>
</dbReference>
<proteinExistence type="inferred from homology"/>
<name>T0ZZ07_9ZZZZ</name>
<evidence type="ECO:0000313" key="14">
    <source>
        <dbReference type="EMBL" id="EQD33974.1"/>
    </source>
</evidence>
<dbReference type="Gene3D" id="2.40.30.130">
    <property type="match status" value="1"/>
</dbReference>
<dbReference type="InterPro" id="IPR009000">
    <property type="entry name" value="Transl_B-barrel_sf"/>
</dbReference>
<keyword evidence="8" id="KW-0862">Zinc</keyword>
<protein>
    <recommendedName>
        <fullName evidence="2">alanine--tRNA ligase</fullName>
        <ecNumber evidence="2">6.1.1.7</ecNumber>
    </recommendedName>
</protein>
<keyword evidence="6" id="KW-0479">Metal-binding</keyword>
<evidence type="ECO:0000256" key="3">
    <source>
        <dbReference type="ARBA" id="ARBA00022490"/>
    </source>
</evidence>
<feature type="domain" description="Alanyl-transfer RNA synthetases family profile" evidence="13">
    <location>
        <begin position="1"/>
        <end position="312"/>
    </location>
</feature>
<organism evidence="14">
    <name type="scientific">mine drainage metagenome</name>
    <dbReference type="NCBI Taxonomy" id="410659"/>
    <lineage>
        <taxon>unclassified sequences</taxon>
        <taxon>metagenomes</taxon>
        <taxon>ecological metagenomes</taxon>
    </lineage>
</organism>
<dbReference type="FunFam" id="3.30.980.10:FF:000004">
    <property type="entry name" value="Alanine--tRNA ligase, cytoplasmic"/>
    <property type="match status" value="1"/>
</dbReference>
<evidence type="ECO:0000256" key="7">
    <source>
        <dbReference type="ARBA" id="ARBA00022741"/>
    </source>
</evidence>
<keyword evidence="9" id="KW-0067">ATP-binding</keyword>
<keyword evidence="4" id="KW-0820">tRNA-binding</keyword>